<comment type="caution">
    <text evidence="2">The sequence shown here is derived from an EMBL/GenBank/DDBJ whole genome shotgun (WGS) entry which is preliminary data.</text>
</comment>
<protein>
    <recommendedName>
        <fullName evidence="1">DUF2726 domain-containing protein</fullName>
    </recommendedName>
</protein>
<name>A0A2H9UL54_9GAMM</name>
<dbReference type="RefSeq" id="WP_100329445.1">
    <property type="nucleotide sequence ID" value="NZ_CP183903.1"/>
</dbReference>
<organism evidence="2 3">
    <name type="scientific">Acinetobacter pseudolwoffii</name>
    <dbReference type="NCBI Taxonomy" id="2053287"/>
    <lineage>
        <taxon>Bacteria</taxon>
        <taxon>Pseudomonadati</taxon>
        <taxon>Pseudomonadota</taxon>
        <taxon>Gammaproteobacteria</taxon>
        <taxon>Moraxellales</taxon>
        <taxon>Moraxellaceae</taxon>
        <taxon>Acinetobacter</taxon>
    </lineage>
</organism>
<feature type="domain" description="DUF2726" evidence="1">
    <location>
        <begin position="37"/>
        <end position="145"/>
    </location>
</feature>
<evidence type="ECO:0000313" key="3">
    <source>
        <dbReference type="Proteomes" id="UP000242351"/>
    </source>
</evidence>
<accession>A0A2H9UL54</accession>
<proteinExistence type="predicted"/>
<gene>
    <name evidence="2" type="ORF">CU320_09375</name>
</gene>
<dbReference type="Proteomes" id="UP000242351">
    <property type="component" value="Unassembled WGS sequence"/>
</dbReference>
<reference evidence="2 3" key="2">
    <citation type="submission" date="2017-12" db="EMBL/GenBank/DDBJ databases">
        <title>Revising the taxonomy of the Acinetobacter lwoffii group: the description of Acinetobacter pseudolwoffii sp. nov. and emended description of Acinetobacter lwoffii.</title>
        <authorList>
            <person name="Nemec A."/>
        </authorList>
    </citation>
    <scope>NUCLEOTIDE SEQUENCE [LARGE SCALE GENOMIC DNA]</scope>
    <source>
        <strain evidence="2 3">ANC 5347</strain>
    </source>
</reference>
<dbReference type="Pfam" id="PF10881">
    <property type="entry name" value="DUF2726"/>
    <property type="match status" value="1"/>
</dbReference>
<evidence type="ECO:0000313" key="2">
    <source>
        <dbReference type="EMBL" id="PJI32403.1"/>
    </source>
</evidence>
<reference evidence="2 3" key="1">
    <citation type="submission" date="2017-11" db="EMBL/GenBank/DDBJ databases">
        <authorList>
            <person name="Han C.G."/>
        </authorList>
    </citation>
    <scope>NUCLEOTIDE SEQUENCE [LARGE SCALE GENOMIC DNA]</scope>
    <source>
        <strain evidence="2 3">ANC 5347</strain>
    </source>
</reference>
<evidence type="ECO:0000259" key="1">
    <source>
        <dbReference type="Pfam" id="PF10881"/>
    </source>
</evidence>
<dbReference type="InterPro" id="IPR024402">
    <property type="entry name" value="DUF2726"/>
</dbReference>
<dbReference type="EMBL" id="PGOZ01000010">
    <property type="protein sequence ID" value="PJI32403.1"/>
    <property type="molecule type" value="Genomic_DNA"/>
</dbReference>
<dbReference type="AlphaFoldDB" id="A0A2H9UL54"/>
<sequence>MTTYIMIGSFLLFCVVLMAWKTLGNNSKPQDSALKQRAIFNLNEQLTFTRLKEVLPEYIILAHVSYDALMTTKFNRTRHKYRNLTADFVIMDQQHQIIAIVAVDDPLILKRPQQTGFQDALLSMAGYRVIRYDDVPEYYQLRQDFLQEQAQMKKMPKYTVSNDLKKYYLYSDLERSKIKAVG</sequence>